<keyword evidence="2" id="KW-1185">Reference proteome</keyword>
<evidence type="ECO:0000313" key="2">
    <source>
        <dbReference type="Proteomes" id="UP000499080"/>
    </source>
</evidence>
<dbReference type="EMBL" id="BGPR01005878">
    <property type="protein sequence ID" value="GBN14224.1"/>
    <property type="molecule type" value="Genomic_DNA"/>
</dbReference>
<gene>
    <name evidence="1" type="ORF">AVEN_99528_1</name>
</gene>
<name>A0A4Y2LI36_ARAVE</name>
<proteinExistence type="predicted"/>
<dbReference type="Proteomes" id="UP000499080">
    <property type="component" value="Unassembled WGS sequence"/>
</dbReference>
<sequence length="391" mass="45810">MNSLSMNLTAVPTLEKIALLNLAARVCSDTEIKSLLEQHETLMGERGSSRIIEIVSLFSLPIPLKEELLDLMKPVVIEISSWILYIRHIHCEVVKSLRIPCSCLAEIDLVENLRWQPVGLLDKHLTTLDLLQDERLDKAFRFVLACSCCSEADILLLWQMLSRNVRRRISNFIFLPIVKYWTHRLETAEDKDYKFIPNPRFPYEFAFDYSYSYLDAMYTFYQKLPYEVQNYLFGTYGRNLDDLKKKIFDEIVSEEYENRVTIGLVNVDNVAALRYFLQKFEPIKGRKLLEAVARNHFINNELLVFCLSQMSCDQVTELLKSGRGSRVLSCLVNSPWQESFWGFISDNWDDLTKTDLIELLNYIVNFKIEGEWRDFDYVSVGAELYIRCYRN</sequence>
<comment type="caution">
    <text evidence="1">The sequence shown here is derived from an EMBL/GenBank/DDBJ whole genome shotgun (WGS) entry which is preliminary data.</text>
</comment>
<accession>A0A4Y2LI36</accession>
<organism evidence="1 2">
    <name type="scientific">Araneus ventricosus</name>
    <name type="common">Orbweaver spider</name>
    <name type="synonym">Epeira ventricosa</name>
    <dbReference type="NCBI Taxonomy" id="182803"/>
    <lineage>
        <taxon>Eukaryota</taxon>
        <taxon>Metazoa</taxon>
        <taxon>Ecdysozoa</taxon>
        <taxon>Arthropoda</taxon>
        <taxon>Chelicerata</taxon>
        <taxon>Arachnida</taxon>
        <taxon>Araneae</taxon>
        <taxon>Araneomorphae</taxon>
        <taxon>Entelegynae</taxon>
        <taxon>Araneoidea</taxon>
        <taxon>Araneidae</taxon>
        <taxon>Araneus</taxon>
    </lineage>
</organism>
<reference evidence="1 2" key="1">
    <citation type="journal article" date="2019" name="Sci. Rep.">
        <title>Orb-weaving spider Araneus ventricosus genome elucidates the spidroin gene catalogue.</title>
        <authorList>
            <person name="Kono N."/>
            <person name="Nakamura H."/>
            <person name="Ohtoshi R."/>
            <person name="Moran D.A.P."/>
            <person name="Shinohara A."/>
            <person name="Yoshida Y."/>
            <person name="Fujiwara M."/>
            <person name="Mori M."/>
            <person name="Tomita M."/>
            <person name="Arakawa K."/>
        </authorList>
    </citation>
    <scope>NUCLEOTIDE SEQUENCE [LARGE SCALE GENOMIC DNA]</scope>
</reference>
<evidence type="ECO:0000313" key="1">
    <source>
        <dbReference type="EMBL" id="GBN14224.1"/>
    </source>
</evidence>
<protein>
    <submittedName>
        <fullName evidence="1">Uncharacterized protein</fullName>
    </submittedName>
</protein>
<dbReference type="AlphaFoldDB" id="A0A4Y2LI36"/>